<dbReference type="STRING" id="8840.ENSAPLP00000031927"/>
<evidence type="ECO:0008006" key="3">
    <source>
        <dbReference type="Google" id="ProtNLM"/>
    </source>
</evidence>
<dbReference type="GeneTree" id="ENSGT00940000163996"/>
<accession>A0A493U1C7</accession>
<organism evidence="1 2">
    <name type="scientific">Anas platyrhynchos platyrhynchos</name>
    <name type="common">Northern mallard</name>
    <dbReference type="NCBI Taxonomy" id="8840"/>
    <lineage>
        <taxon>Eukaryota</taxon>
        <taxon>Metazoa</taxon>
        <taxon>Chordata</taxon>
        <taxon>Craniata</taxon>
        <taxon>Vertebrata</taxon>
        <taxon>Euteleostomi</taxon>
        <taxon>Archelosauria</taxon>
        <taxon>Archosauria</taxon>
        <taxon>Dinosauria</taxon>
        <taxon>Saurischia</taxon>
        <taxon>Theropoda</taxon>
        <taxon>Coelurosauria</taxon>
        <taxon>Aves</taxon>
        <taxon>Neognathae</taxon>
        <taxon>Galloanserae</taxon>
        <taxon>Anseriformes</taxon>
        <taxon>Anatidae</taxon>
        <taxon>Anatinae</taxon>
        <taxon>Anas</taxon>
    </lineage>
</organism>
<dbReference type="OMA" id="HETRSCG"/>
<dbReference type="Proteomes" id="UP000016666">
    <property type="component" value="Unassembled WGS sequence"/>
</dbReference>
<dbReference type="Ensembl" id="ENSAPLT00000045264.1">
    <property type="protein sequence ID" value="ENSAPLP00000031927.1"/>
    <property type="gene ID" value="ENSAPLG00000019546.1"/>
</dbReference>
<name>A0A493U1C7_ANAPP</name>
<reference evidence="1" key="3">
    <citation type="submission" date="2025-09" db="UniProtKB">
        <authorList>
            <consortium name="Ensembl"/>
        </authorList>
    </citation>
    <scope>IDENTIFICATION</scope>
</reference>
<sequence length="130" mass="14820">MEIVHIYTRRRSDFGRPCYFSDRPAEVCVDIQPDPSLAEAFVLRCPVDTPVQHGSEMSEHEVNTERVEVETRGVNHVEGGWPKDINPQEMEQTARFRKKVEKEENYVNTIVPSVAAPRAAARPQQLCARS</sequence>
<keyword evidence="2" id="KW-1185">Reference proteome</keyword>
<proteinExistence type="predicted"/>
<evidence type="ECO:0000313" key="1">
    <source>
        <dbReference type="Ensembl" id="ENSAPLP00000031927.1"/>
    </source>
</evidence>
<protein>
    <recommendedName>
        <fullName evidence="3">Dynein axonemal intermediate chain 2</fullName>
    </recommendedName>
</protein>
<reference evidence="2" key="1">
    <citation type="submission" date="2017-10" db="EMBL/GenBank/DDBJ databases">
        <title>A new Pekin duck reference genome.</title>
        <authorList>
            <person name="Hou Z.-C."/>
            <person name="Zhou Z.-K."/>
            <person name="Zhu F."/>
            <person name="Hou S.-S."/>
        </authorList>
    </citation>
    <scope>NUCLEOTIDE SEQUENCE [LARGE SCALE GENOMIC DNA]</scope>
</reference>
<dbReference type="AlphaFoldDB" id="A0A493U1C7"/>
<evidence type="ECO:0000313" key="2">
    <source>
        <dbReference type="Proteomes" id="UP000016666"/>
    </source>
</evidence>
<reference evidence="1" key="2">
    <citation type="submission" date="2025-08" db="UniProtKB">
        <authorList>
            <consortium name="Ensembl"/>
        </authorList>
    </citation>
    <scope>IDENTIFICATION</scope>
</reference>